<dbReference type="AlphaFoldDB" id="A0A068SDP6"/>
<keyword evidence="2" id="KW-1185">Reference proteome</keyword>
<proteinExistence type="predicted"/>
<dbReference type="VEuPathDB" id="FungiDB:LCOR_10212.1"/>
<comment type="caution">
    <text evidence="1">The sequence shown here is derived from an EMBL/GenBank/DDBJ whole genome shotgun (WGS) entry which is preliminary data.</text>
</comment>
<organism evidence="1 2">
    <name type="scientific">Lichtheimia corymbifera JMRC:FSU:9682</name>
    <dbReference type="NCBI Taxonomy" id="1263082"/>
    <lineage>
        <taxon>Eukaryota</taxon>
        <taxon>Fungi</taxon>
        <taxon>Fungi incertae sedis</taxon>
        <taxon>Mucoromycota</taxon>
        <taxon>Mucoromycotina</taxon>
        <taxon>Mucoromycetes</taxon>
        <taxon>Mucorales</taxon>
        <taxon>Lichtheimiaceae</taxon>
        <taxon>Lichtheimia</taxon>
    </lineage>
</organism>
<dbReference type="EMBL" id="CBTN010000069">
    <property type="protein sequence ID" value="CDH59396.1"/>
    <property type="molecule type" value="Genomic_DNA"/>
</dbReference>
<sequence>MLFWSFGTSSARKRMDHMTWIYAAEDGDGLDGIAGKDDIFDKGGSQPWMILDYWREIMQHLVWNPG</sequence>
<name>A0A068SDP6_9FUNG</name>
<evidence type="ECO:0000313" key="1">
    <source>
        <dbReference type="EMBL" id="CDH59396.1"/>
    </source>
</evidence>
<evidence type="ECO:0000313" key="2">
    <source>
        <dbReference type="Proteomes" id="UP000027586"/>
    </source>
</evidence>
<gene>
    <name evidence="1" type="ORF">LCOR_10212.1</name>
</gene>
<protein>
    <submittedName>
        <fullName evidence="1">Uncharacterized protein</fullName>
    </submittedName>
</protein>
<dbReference type="Proteomes" id="UP000027586">
    <property type="component" value="Unassembled WGS sequence"/>
</dbReference>
<reference evidence="1" key="1">
    <citation type="submission" date="2013-08" db="EMBL/GenBank/DDBJ databases">
        <title>Gene expansion shapes genome architecture in the human pathogen Lichtheimia corymbifera: an evolutionary genomics analysis in the ancient terrestrial Mucorales (Mucoromycotina).</title>
        <authorList>
            <person name="Schwartze V.U."/>
            <person name="Winter S."/>
            <person name="Shelest E."/>
            <person name="Marcet-Houben M."/>
            <person name="Horn F."/>
            <person name="Wehner S."/>
            <person name="Hoffmann K."/>
            <person name="Riege K."/>
            <person name="Sammeth M."/>
            <person name="Nowrousian M."/>
            <person name="Valiante V."/>
            <person name="Linde J."/>
            <person name="Jacobsen I.D."/>
            <person name="Marz M."/>
            <person name="Brakhage A.A."/>
            <person name="Gabaldon T."/>
            <person name="Bocker S."/>
            <person name="Voigt K."/>
        </authorList>
    </citation>
    <scope>NUCLEOTIDE SEQUENCE [LARGE SCALE GENOMIC DNA]</scope>
    <source>
        <strain evidence="1">FSU 9682</strain>
    </source>
</reference>
<accession>A0A068SDP6</accession>